<dbReference type="PANTHER" id="PTHR46470:SF3">
    <property type="entry name" value="N-ACYLNEURAMINATE-9-PHOSPHATASE"/>
    <property type="match status" value="1"/>
</dbReference>
<dbReference type="InterPro" id="IPR023214">
    <property type="entry name" value="HAD_sf"/>
</dbReference>
<sequence length="123" mass="13867">MNVEVEAWRAGLWTQALRQQPKLSALEEQGDIQLERLGAQLQRRFRDSRIEAFKFLPAVSDLLRALRERHGLTLVIITNGHHTVQADKVASCGARDLVDHVIIGGEEIAAGRHEKPHASIYNR</sequence>
<dbReference type="Proteomes" id="UP001255856">
    <property type="component" value="Unassembled WGS sequence"/>
</dbReference>
<dbReference type="AlphaFoldDB" id="A0AAD9ILP3"/>
<protein>
    <submittedName>
        <fullName evidence="3">Uncharacterized protein</fullName>
    </submittedName>
</protein>
<dbReference type="InterPro" id="IPR036412">
    <property type="entry name" value="HAD-like_sf"/>
</dbReference>
<dbReference type="Gene3D" id="1.20.120.710">
    <property type="entry name" value="Haloacid dehalogenase hydrolase-like domain"/>
    <property type="match status" value="1"/>
</dbReference>
<keyword evidence="2" id="KW-0460">Magnesium</keyword>
<dbReference type="GO" id="GO:0050124">
    <property type="term" value="F:N-acylneuraminate-9-phosphatase activity"/>
    <property type="evidence" value="ECO:0007669"/>
    <property type="project" value="TreeGrafter"/>
</dbReference>
<keyword evidence="4" id="KW-1185">Reference proteome</keyword>
<evidence type="ECO:0000313" key="4">
    <source>
        <dbReference type="Proteomes" id="UP001255856"/>
    </source>
</evidence>
<proteinExistence type="predicted"/>
<evidence type="ECO:0000256" key="1">
    <source>
        <dbReference type="ARBA" id="ARBA00022801"/>
    </source>
</evidence>
<organism evidence="3 4">
    <name type="scientific">Prototheca wickerhamii</name>
    <dbReference type="NCBI Taxonomy" id="3111"/>
    <lineage>
        <taxon>Eukaryota</taxon>
        <taxon>Viridiplantae</taxon>
        <taxon>Chlorophyta</taxon>
        <taxon>core chlorophytes</taxon>
        <taxon>Trebouxiophyceae</taxon>
        <taxon>Chlorellales</taxon>
        <taxon>Chlorellaceae</taxon>
        <taxon>Prototheca</taxon>
    </lineage>
</organism>
<keyword evidence="1" id="KW-0378">Hydrolase</keyword>
<comment type="caution">
    <text evidence="3">The sequence shown here is derived from an EMBL/GenBank/DDBJ whole genome shotgun (WGS) entry which is preliminary data.</text>
</comment>
<dbReference type="GO" id="GO:0046380">
    <property type="term" value="P:N-acetylneuraminate biosynthetic process"/>
    <property type="evidence" value="ECO:0007669"/>
    <property type="project" value="TreeGrafter"/>
</dbReference>
<dbReference type="Pfam" id="PF00702">
    <property type="entry name" value="Hydrolase"/>
    <property type="match status" value="1"/>
</dbReference>
<gene>
    <name evidence="3" type="ORF">QBZ16_000620</name>
</gene>
<accession>A0AAD9ILP3</accession>
<dbReference type="Gene3D" id="3.40.50.1000">
    <property type="entry name" value="HAD superfamily/HAD-like"/>
    <property type="match status" value="1"/>
</dbReference>
<dbReference type="PANTHER" id="PTHR46470">
    <property type="entry name" value="N-ACYLNEURAMINATE-9-PHOSPHATASE"/>
    <property type="match status" value="1"/>
</dbReference>
<dbReference type="InterPro" id="IPR051400">
    <property type="entry name" value="HAD-like_hydrolase"/>
</dbReference>
<evidence type="ECO:0000313" key="3">
    <source>
        <dbReference type="EMBL" id="KAK2080766.1"/>
    </source>
</evidence>
<reference evidence="3" key="1">
    <citation type="submission" date="2021-01" db="EMBL/GenBank/DDBJ databases">
        <authorList>
            <person name="Eckstrom K.M.E."/>
        </authorList>
    </citation>
    <scope>NUCLEOTIDE SEQUENCE</scope>
    <source>
        <strain evidence="3">UVCC 0001</strain>
    </source>
</reference>
<evidence type="ECO:0000256" key="2">
    <source>
        <dbReference type="ARBA" id="ARBA00022842"/>
    </source>
</evidence>
<dbReference type="SUPFAM" id="SSF56784">
    <property type="entry name" value="HAD-like"/>
    <property type="match status" value="1"/>
</dbReference>
<dbReference type="EMBL" id="JASFZW010000001">
    <property type="protein sequence ID" value="KAK2080766.1"/>
    <property type="molecule type" value="Genomic_DNA"/>
</dbReference>
<name>A0AAD9ILP3_PROWI</name>